<feature type="compositionally biased region" description="Basic and acidic residues" evidence="1">
    <location>
        <begin position="73"/>
        <end position="92"/>
    </location>
</feature>
<protein>
    <submittedName>
        <fullName evidence="2">Uncharacterized protein</fullName>
    </submittedName>
</protein>
<evidence type="ECO:0000256" key="1">
    <source>
        <dbReference type="SAM" id="MobiDB-lite"/>
    </source>
</evidence>
<name>A0A2B7X424_POLH7</name>
<feature type="compositionally biased region" description="Acidic residues" evidence="1">
    <location>
        <begin position="334"/>
        <end position="345"/>
    </location>
</feature>
<feature type="region of interest" description="Disordered" evidence="1">
    <location>
        <begin position="196"/>
        <end position="222"/>
    </location>
</feature>
<keyword evidence="3" id="KW-1185">Reference proteome</keyword>
<evidence type="ECO:0000313" key="3">
    <source>
        <dbReference type="Proteomes" id="UP000224634"/>
    </source>
</evidence>
<gene>
    <name evidence="2" type="ORF">AJ80_08660</name>
</gene>
<reference evidence="2 3" key="1">
    <citation type="submission" date="2017-10" db="EMBL/GenBank/DDBJ databases">
        <title>Comparative genomics in systemic dimorphic fungi from Ajellomycetaceae.</title>
        <authorList>
            <person name="Munoz J.F."/>
            <person name="Mcewen J.G."/>
            <person name="Clay O.K."/>
            <person name="Cuomo C.A."/>
        </authorList>
    </citation>
    <scope>NUCLEOTIDE SEQUENCE [LARGE SCALE GENOMIC DNA]</scope>
    <source>
        <strain evidence="2 3">UAMH7299</strain>
    </source>
</reference>
<feature type="region of interest" description="Disordered" evidence="1">
    <location>
        <begin position="284"/>
        <end position="352"/>
    </location>
</feature>
<feature type="compositionally biased region" description="Basic and acidic residues" evidence="1">
    <location>
        <begin position="322"/>
        <end position="333"/>
    </location>
</feature>
<feature type="compositionally biased region" description="Polar residues" evidence="1">
    <location>
        <begin position="213"/>
        <end position="222"/>
    </location>
</feature>
<organism evidence="2 3">
    <name type="scientific">Polytolypa hystricis (strain UAMH7299)</name>
    <dbReference type="NCBI Taxonomy" id="1447883"/>
    <lineage>
        <taxon>Eukaryota</taxon>
        <taxon>Fungi</taxon>
        <taxon>Dikarya</taxon>
        <taxon>Ascomycota</taxon>
        <taxon>Pezizomycotina</taxon>
        <taxon>Eurotiomycetes</taxon>
        <taxon>Eurotiomycetidae</taxon>
        <taxon>Onygenales</taxon>
        <taxon>Onygenales incertae sedis</taxon>
        <taxon>Polytolypa</taxon>
    </lineage>
</organism>
<accession>A0A2B7X424</accession>
<evidence type="ECO:0000313" key="2">
    <source>
        <dbReference type="EMBL" id="PGH03639.1"/>
    </source>
</evidence>
<feature type="region of interest" description="Disordered" evidence="1">
    <location>
        <begin position="242"/>
        <end position="265"/>
    </location>
</feature>
<feature type="region of interest" description="Disordered" evidence="1">
    <location>
        <begin position="47"/>
        <end position="100"/>
    </location>
</feature>
<dbReference type="Proteomes" id="UP000224634">
    <property type="component" value="Unassembled WGS sequence"/>
</dbReference>
<feature type="region of interest" description="Disordered" evidence="1">
    <location>
        <begin position="1"/>
        <end position="24"/>
    </location>
</feature>
<comment type="caution">
    <text evidence="2">The sequence shown here is derived from an EMBL/GenBank/DDBJ whole genome shotgun (WGS) entry which is preliminary data.</text>
</comment>
<proteinExistence type="predicted"/>
<feature type="compositionally biased region" description="Low complexity" evidence="1">
    <location>
        <begin position="284"/>
        <end position="298"/>
    </location>
</feature>
<sequence length="378" mass="40566">MVLLSATPEVISGKPRPPSNHKLSSITKRNRLTAHLSALMTDLRASLQRQNRRARPPAPLSLTKSAFDPFRSFARDRKGGDQNQRIQDRGGKDSSTMIPQYGLRSPAGILIEYGTGLHAIDPQSPPPSIPSPLGRQYRHRASIANFPNTSLGLTAAQTHTTQQSTPTLFPPLPTPPLPTILDNSVNSYFAPPDLHSQPTKSILKTPDGKTLPGLNSINTSRHDTMANTSKNRLLTLDHIRLGARGDDDDDSTPRAESVGGQGARTYASVAATSTVTPPTTAVAPVVAPTTTATIPTSPEQSDDKKNHAGKKVRFNHAVIHPYSEHSPHKKNDIGDESAIADDSDSDSSSSCSDFEGDIDIVLDIAGPHLGIFSEMVDE</sequence>
<dbReference type="AlphaFoldDB" id="A0A2B7X424"/>
<dbReference type="EMBL" id="PDNA01000208">
    <property type="protein sequence ID" value="PGH03639.1"/>
    <property type="molecule type" value="Genomic_DNA"/>
</dbReference>